<evidence type="ECO:0000256" key="1">
    <source>
        <dbReference type="SAM" id="MobiDB-lite"/>
    </source>
</evidence>
<sequence length="533" mass="60340">MEPSNMGHEDDNASASTCMKASVKKLKQTLLAADDEKRLTTCKPPDVINDGRSPNVLGRKSRTPKLKKPSVTKGKQTILTRNDKKILAICDPPDDNQKENKTKVRSKGARTPKLKKPSFTKGKQTVLTGDHKKILTICDPPDESHDEENKTKVRSQGDNTRKRKKPAPKKAKQTSESGDDQHVKHLQQVKKKHKNSAKKSKQTPVSGDDKQVPHPSNAKKRRKGPILLDKVVSKNVSICMKHKSESALHLTDCSKNPGHAQFKAFNNFSYIDLPEPYNNDRQFDNLVKAIGSLVVKVYFQGTSPHRPSKFEKTPYEINGTGYIFSSIVKRRKGSLQCPLLECEVCKDSPVGKWGEITVDTAAHIVFNDDEAKRTFCVVDYDDDTAMVKTVRGVRMIKTNEDNDTSRIVCVTHDLELVVELRERIKIIRQLHEQLYTHYKTSTDNKLVILVSHPHGCHKHVTSGRYTQRLIERKLRSKTYYTQYFYDPPTCPGSSGAPMYRLDKIKFGQFHPHSQTEENSGNCGIVWEEFPFSP</sequence>
<dbReference type="AlphaFoldDB" id="A0AAV2HHZ6"/>
<dbReference type="EMBL" id="CAXITT010000133">
    <property type="protein sequence ID" value="CAL1533085.1"/>
    <property type="molecule type" value="Genomic_DNA"/>
</dbReference>
<feature type="compositionally biased region" description="Basic residues" evidence="1">
    <location>
        <begin position="59"/>
        <end position="70"/>
    </location>
</feature>
<feature type="compositionally biased region" description="Basic residues" evidence="1">
    <location>
        <begin position="161"/>
        <end position="172"/>
    </location>
</feature>
<dbReference type="InterPro" id="IPR009003">
    <property type="entry name" value="Peptidase_S1_PA"/>
</dbReference>
<name>A0AAV2HHZ6_LYMST</name>
<feature type="compositionally biased region" description="Basic residues" evidence="1">
    <location>
        <begin position="103"/>
        <end position="118"/>
    </location>
</feature>
<evidence type="ECO:0000313" key="2">
    <source>
        <dbReference type="EMBL" id="CAL1533085.1"/>
    </source>
</evidence>
<keyword evidence="3" id="KW-1185">Reference proteome</keyword>
<dbReference type="Proteomes" id="UP001497497">
    <property type="component" value="Unassembled WGS sequence"/>
</dbReference>
<organism evidence="2 3">
    <name type="scientific">Lymnaea stagnalis</name>
    <name type="common">Great pond snail</name>
    <name type="synonym">Helix stagnalis</name>
    <dbReference type="NCBI Taxonomy" id="6523"/>
    <lineage>
        <taxon>Eukaryota</taxon>
        <taxon>Metazoa</taxon>
        <taxon>Spiralia</taxon>
        <taxon>Lophotrochozoa</taxon>
        <taxon>Mollusca</taxon>
        <taxon>Gastropoda</taxon>
        <taxon>Heterobranchia</taxon>
        <taxon>Euthyneura</taxon>
        <taxon>Panpulmonata</taxon>
        <taxon>Hygrophila</taxon>
        <taxon>Lymnaeoidea</taxon>
        <taxon>Lymnaeidae</taxon>
        <taxon>Lymnaea</taxon>
    </lineage>
</organism>
<feature type="compositionally biased region" description="Basic residues" evidence="1">
    <location>
        <begin position="184"/>
        <end position="201"/>
    </location>
</feature>
<gene>
    <name evidence="2" type="ORF">GSLYS_00007103001</name>
</gene>
<dbReference type="SUPFAM" id="SSF50494">
    <property type="entry name" value="Trypsin-like serine proteases"/>
    <property type="match status" value="1"/>
</dbReference>
<comment type="caution">
    <text evidence="2">The sequence shown here is derived from an EMBL/GenBank/DDBJ whole genome shotgun (WGS) entry which is preliminary data.</text>
</comment>
<protein>
    <submittedName>
        <fullName evidence="2">Uncharacterized protein</fullName>
    </submittedName>
</protein>
<accession>A0AAV2HHZ6</accession>
<feature type="region of interest" description="Disordered" evidence="1">
    <location>
        <begin position="43"/>
        <end position="226"/>
    </location>
</feature>
<evidence type="ECO:0000313" key="3">
    <source>
        <dbReference type="Proteomes" id="UP001497497"/>
    </source>
</evidence>
<reference evidence="2 3" key="1">
    <citation type="submission" date="2024-04" db="EMBL/GenBank/DDBJ databases">
        <authorList>
            <consortium name="Genoscope - CEA"/>
            <person name="William W."/>
        </authorList>
    </citation>
    <scope>NUCLEOTIDE SEQUENCE [LARGE SCALE GENOMIC DNA]</scope>
</reference>
<proteinExistence type="predicted"/>